<dbReference type="Gene3D" id="2.60.40.10">
    <property type="entry name" value="Immunoglobulins"/>
    <property type="match status" value="5"/>
</dbReference>
<evidence type="ECO:0000259" key="2">
    <source>
        <dbReference type="PROSITE" id="PS50835"/>
    </source>
</evidence>
<dbReference type="PROSITE" id="PS00290">
    <property type="entry name" value="IG_MHC"/>
    <property type="match status" value="2"/>
</dbReference>
<comment type="caution">
    <text evidence="3">The sequence shown here is derived from an EMBL/GenBank/DDBJ whole genome shotgun (WGS) entry which is preliminary data.</text>
</comment>
<dbReference type="Pfam" id="PF07654">
    <property type="entry name" value="C1-set"/>
    <property type="match status" value="5"/>
</dbReference>
<dbReference type="FunFam" id="2.60.40.10:FF:000998">
    <property type="entry name" value="Immunoglobulin heavy constant epsilon"/>
    <property type="match status" value="1"/>
</dbReference>
<feature type="domain" description="Ig-like" evidence="2">
    <location>
        <begin position="201"/>
        <end position="297"/>
    </location>
</feature>
<reference evidence="3 4" key="2">
    <citation type="submission" date="2019-04" db="EMBL/GenBank/DDBJ databases">
        <title>The genome sequence of big-headed turtle.</title>
        <authorList>
            <person name="Gong S."/>
        </authorList>
    </citation>
    <scope>NUCLEOTIDE SEQUENCE [LARGE SCALE GENOMIC DNA]</scope>
    <source>
        <strain evidence="3">DO16091913</strain>
        <tissue evidence="3">Muscle</tissue>
    </source>
</reference>
<evidence type="ECO:0000256" key="1">
    <source>
        <dbReference type="ARBA" id="ARBA00023319"/>
    </source>
</evidence>
<proteinExistence type="predicted"/>
<dbReference type="SMART" id="SM00409">
    <property type="entry name" value="IG"/>
    <property type="match status" value="3"/>
</dbReference>
<accession>A0A4D9DPB6</accession>
<dbReference type="InterPro" id="IPR003597">
    <property type="entry name" value="Ig_C1-set"/>
</dbReference>
<dbReference type="PANTHER" id="PTHR23411">
    <property type="entry name" value="TAPASIN"/>
    <property type="match status" value="1"/>
</dbReference>
<feature type="domain" description="Ig-like" evidence="2">
    <location>
        <begin position="413"/>
        <end position="511"/>
    </location>
</feature>
<dbReference type="SMART" id="SM00407">
    <property type="entry name" value="IGc1"/>
    <property type="match status" value="5"/>
</dbReference>
<feature type="domain" description="Ig-like" evidence="2">
    <location>
        <begin position="521"/>
        <end position="634"/>
    </location>
</feature>
<gene>
    <name evidence="3" type="ORF">DR999_PMT20849</name>
</gene>
<evidence type="ECO:0000313" key="4">
    <source>
        <dbReference type="Proteomes" id="UP000297703"/>
    </source>
</evidence>
<keyword evidence="1" id="KW-0393">Immunoglobulin domain</keyword>
<dbReference type="FunFam" id="2.60.40.10:FF:000463">
    <property type="entry name" value="Immunoglobulin heavy constant gamma 1"/>
    <property type="match status" value="1"/>
</dbReference>
<dbReference type="AlphaFoldDB" id="A0A4D9DPB6"/>
<dbReference type="CDD" id="cd05768">
    <property type="entry name" value="IgC1_CH3_IgAGD_CH4_IgAEM"/>
    <property type="match status" value="1"/>
</dbReference>
<feature type="domain" description="Ig-like" evidence="2">
    <location>
        <begin position="306"/>
        <end position="399"/>
    </location>
</feature>
<organism evidence="3 4">
    <name type="scientific">Platysternon megacephalum</name>
    <name type="common">big-headed turtle</name>
    <dbReference type="NCBI Taxonomy" id="55544"/>
    <lineage>
        <taxon>Eukaryota</taxon>
        <taxon>Metazoa</taxon>
        <taxon>Chordata</taxon>
        <taxon>Craniata</taxon>
        <taxon>Vertebrata</taxon>
        <taxon>Euteleostomi</taxon>
        <taxon>Archelosauria</taxon>
        <taxon>Testudinata</taxon>
        <taxon>Testudines</taxon>
        <taxon>Cryptodira</taxon>
        <taxon>Durocryptodira</taxon>
        <taxon>Testudinoidea</taxon>
        <taxon>Platysternidae</taxon>
        <taxon>Platysternon</taxon>
    </lineage>
</organism>
<dbReference type="InterPro" id="IPR003599">
    <property type="entry name" value="Ig_sub"/>
</dbReference>
<dbReference type="Proteomes" id="UP000297703">
    <property type="component" value="Unassembled WGS sequence"/>
</dbReference>
<protein>
    <submittedName>
        <fullName evidence="3">Autism susceptibility protein 2</fullName>
    </submittedName>
</protein>
<dbReference type="OrthoDB" id="8694217at2759"/>
<name>A0A4D9DPB6_9SAUR</name>
<keyword evidence="4" id="KW-1185">Reference proteome</keyword>
<dbReference type="SUPFAM" id="SSF48726">
    <property type="entry name" value="Immunoglobulin"/>
    <property type="match status" value="5"/>
</dbReference>
<dbReference type="InterPro" id="IPR003006">
    <property type="entry name" value="Ig/MHC_CS"/>
</dbReference>
<feature type="domain" description="Ig-like" evidence="2">
    <location>
        <begin position="41"/>
        <end position="132"/>
    </location>
</feature>
<dbReference type="InterPro" id="IPR050380">
    <property type="entry name" value="Immune_Resp_Modulators"/>
</dbReference>
<dbReference type="EMBL" id="QXTE01000508">
    <property type="protein sequence ID" value="TFJ97339.1"/>
    <property type="molecule type" value="Genomic_DNA"/>
</dbReference>
<reference evidence="3 4" key="1">
    <citation type="submission" date="2019-04" db="EMBL/GenBank/DDBJ databases">
        <title>Draft genome of the big-headed turtle Platysternon megacephalum.</title>
        <authorList>
            <person name="Gong S."/>
        </authorList>
    </citation>
    <scope>NUCLEOTIDE SEQUENCE [LARGE SCALE GENOMIC DNA]</scope>
    <source>
        <strain evidence="3">DO16091913</strain>
        <tissue evidence="3">Muscle</tissue>
    </source>
</reference>
<dbReference type="InterPro" id="IPR007110">
    <property type="entry name" value="Ig-like_dom"/>
</dbReference>
<dbReference type="InterPro" id="IPR036179">
    <property type="entry name" value="Ig-like_dom_sf"/>
</dbReference>
<evidence type="ECO:0000313" key="3">
    <source>
        <dbReference type="EMBL" id="TFJ97339.1"/>
    </source>
</evidence>
<dbReference type="InterPro" id="IPR013783">
    <property type="entry name" value="Ig-like_fold"/>
</dbReference>
<dbReference type="PROSITE" id="PS50835">
    <property type="entry name" value="IG_LIKE"/>
    <property type="match status" value="5"/>
</dbReference>
<dbReference type="STRING" id="55544.A0A4D9DPB6"/>
<sequence>MPQFLIKDQSLLSASLAQNQSYSTGVAPGLHWNSRATSRPPSVFPLVPCCTKTGNAPPDTSLACLVTGYLPSPVDIKWNSGKVTQGVKDFPEVTMSDGLHTRSSLLILPDRSRQGDTYQCDVTHQGTKQNMSKKFPQKWCDSTTPPQVHLLVPTCEDSSTESQLELLGEGGRQVTHPALGTELSMHNTSKCLACLRSSLDPTIYLTKPSYEDVIKNSGHVTCLVLGYDLAASRITWKVDGQVSSAAKTEPLKKNSNGTTSLVSSHPVSLAQWGQGTKFTCKVTTPCSGELTQDIPMSHTGISKKEPSVTISRAYHEDISGNRVSLTLICEASGFYPEEISISWLKNNSPELKSSYNNGPVSGSGIFSAYSVLKVEQSQGEGNYTCMVHQPAMEEPKSVVEKVTLGVSNCNRNPLEVSLLPPSLEDLYIAQNATMTCLVSGMETPGSLEVSWNRGSGGPLAVVSREPVLQEDGTYSATSILRVCVEEWQDGEEFTCTVKHQDIPSAIVKTIRKSHMVSLRAPSVYVSPPHAEELALRESATITCLASGFWPRDILVTWTQQDRPVPQEAYTNIGPVREVGKEELYFIYSKLNVLASEWQRGDTYACVVGHEGLPMTFIHRSMDKSSGKPTAVNVSVILSDTDVSCY</sequence>